<sequence>MPTAVDHEPPPAEAITIAAHKEVLKAQAANPVITKIIATLR</sequence>
<dbReference type="AlphaFoldDB" id="A0A915KCR0"/>
<accession>A0A915KCR0</accession>
<reference evidence="2" key="1">
    <citation type="submission" date="2022-11" db="UniProtKB">
        <authorList>
            <consortium name="WormBaseParasite"/>
        </authorList>
    </citation>
    <scope>IDENTIFICATION</scope>
</reference>
<organism evidence="1 2">
    <name type="scientific">Romanomermis culicivorax</name>
    <name type="common">Nematode worm</name>
    <dbReference type="NCBI Taxonomy" id="13658"/>
    <lineage>
        <taxon>Eukaryota</taxon>
        <taxon>Metazoa</taxon>
        <taxon>Ecdysozoa</taxon>
        <taxon>Nematoda</taxon>
        <taxon>Enoplea</taxon>
        <taxon>Dorylaimia</taxon>
        <taxon>Mermithida</taxon>
        <taxon>Mermithoidea</taxon>
        <taxon>Mermithidae</taxon>
        <taxon>Romanomermis</taxon>
    </lineage>
</organism>
<evidence type="ECO:0000313" key="1">
    <source>
        <dbReference type="Proteomes" id="UP000887565"/>
    </source>
</evidence>
<keyword evidence="1" id="KW-1185">Reference proteome</keyword>
<dbReference type="WBParaSite" id="nRc.2.0.1.t35704-RA">
    <property type="protein sequence ID" value="nRc.2.0.1.t35704-RA"/>
    <property type="gene ID" value="nRc.2.0.1.g35704"/>
</dbReference>
<dbReference type="Proteomes" id="UP000887565">
    <property type="component" value="Unplaced"/>
</dbReference>
<evidence type="ECO:0000313" key="2">
    <source>
        <dbReference type="WBParaSite" id="nRc.2.0.1.t35704-RA"/>
    </source>
</evidence>
<protein>
    <submittedName>
        <fullName evidence="2">Uncharacterized protein</fullName>
    </submittedName>
</protein>
<proteinExistence type="predicted"/>
<name>A0A915KCR0_ROMCU</name>